<organism evidence="1 2">
    <name type="scientific">Fusarium albosuccineum</name>
    <dbReference type="NCBI Taxonomy" id="1237068"/>
    <lineage>
        <taxon>Eukaryota</taxon>
        <taxon>Fungi</taxon>
        <taxon>Dikarya</taxon>
        <taxon>Ascomycota</taxon>
        <taxon>Pezizomycotina</taxon>
        <taxon>Sordariomycetes</taxon>
        <taxon>Hypocreomycetidae</taxon>
        <taxon>Hypocreales</taxon>
        <taxon>Nectriaceae</taxon>
        <taxon>Fusarium</taxon>
        <taxon>Fusarium decemcellulare species complex</taxon>
    </lineage>
</organism>
<evidence type="ECO:0000313" key="2">
    <source>
        <dbReference type="Proteomes" id="UP000554235"/>
    </source>
</evidence>
<comment type="caution">
    <text evidence="1">The sequence shown here is derived from an EMBL/GenBank/DDBJ whole genome shotgun (WGS) entry which is preliminary data.</text>
</comment>
<evidence type="ECO:0000313" key="1">
    <source>
        <dbReference type="EMBL" id="KAF4460333.1"/>
    </source>
</evidence>
<dbReference type="OrthoDB" id="5078661at2759"/>
<name>A0A8H4L374_9HYPO</name>
<gene>
    <name evidence="1" type="ORF">FALBO_12888</name>
</gene>
<accession>A0A8H4L374</accession>
<dbReference type="Proteomes" id="UP000554235">
    <property type="component" value="Unassembled WGS sequence"/>
</dbReference>
<proteinExistence type="predicted"/>
<dbReference type="EMBL" id="JAADYS010001966">
    <property type="protein sequence ID" value="KAF4460333.1"/>
    <property type="molecule type" value="Genomic_DNA"/>
</dbReference>
<keyword evidence="2" id="KW-1185">Reference proteome</keyword>
<dbReference type="AlphaFoldDB" id="A0A8H4L374"/>
<reference evidence="1 2" key="1">
    <citation type="submission" date="2020-01" db="EMBL/GenBank/DDBJ databases">
        <title>Identification and distribution of gene clusters putatively required for synthesis of sphingolipid metabolism inhibitors in phylogenetically diverse species of the filamentous fungus Fusarium.</title>
        <authorList>
            <person name="Kim H.-S."/>
            <person name="Busman M."/>
            <person name="Brown D.W."/>
            <person name="Divon H."/>
            <person name="Uhlig S."/>
            <person name="Proctor R.H."/>
        </authorList>
    </citation>
    <scope>NUCLEOTIDE SEQUENCE [LARGE SCALE GENOMIC DNA]</scope>
    <source>
        <strain evidence="1 2">NRRL 20459</strain>
    </source>
</reference>
<protein>
    <submittedName>
        <fullName evidence="1">Uncharacterized protein</fullName>
    </submittedName>
</protein>
<sequence>MDPSMVIQFRNTQIYRDVEEGLQNLLMKKLSAFAPSLPSRSSRYYIRGLRDRKPGGCWCTGDSSRACHPYETCRRRPRHVLGRDIDFLPCNRPHLYNRDCSDRICFDPNDLASDYLDGFLSNRAMRRSFWNEDLRGQVNCHLGDYWLSGRQFDAFANIIYLLIEDLQDPFLAADGVWEPEVHGVLRWYGERLQDCIDELMYEVNMVKMERLMNEI</sequence>